<evidence type="ECO:0000256" key="7">
    <source>
        <dbReference type="RuleBase" id="RU003355"/>
    </source>
</evidence>
<evidence type="ECO:0000256" key="3">
    <source>
        <dbReference type="ARBA" id="ARBA00022801"/>
    </source>
</evidence>
<keyword evidence="2 6" id="KW-0645">Protease</keyword>
<evidence type="ECO:0000256" key="2">
    <source>
        <dbReference type="ARBA" id="ARBA00022670"/>
    </source>
</evidence>
<feature type="signal peptide" evidence="8">
    <location>
        <begin position="1"/>
        <end position="30"/>
    </location>
</feature>
<gene>
    <name evidence="10" type="ORF">E1261_19545</name>
</gene>
<dbReference type="SUPFAM" id="SSF52743">
    <property type="entry name" value="Subtilisin-like"/>
    <property type="match status" value="1"/>
</dbReference>
<dbReference type="Gene3D" id="3.40.50.200">
    <property type="entry name" value="Peptidase S8/S53 domain"/>
    <property type="match status" value="1"/>
</dbReference>
<dbReference type="InterPro" id="IPR022398">
    <property type="entry name" value="Peptidase_S8_His-AS"/>
</dbReference>
<protein>
    <recommendedName>
        <fullName evidence="9">Peptidase S8/S53 domain-containing protein</fullName>
    </recommendedName>
</protein>
<keyword evidence="11" id="KW-1185">Reference proteome</keyword>
<dbReference type="InterPro" id="IPR023828">
    <property type="entry name" value="Peptidase_S8_Ser-AS"/>
</dbReference>
<evidence type="ECO:0000256" key="5">
    <source>
        <dbReference type="PIRSR" id="PIRSR615500-1"/>
    </source>
</evidence>
<dbReference type="Proteomes" id="UP000295075">
    <property type="component" value="Unassembled WGS sequence"/>
</dbReference>
<organism evidence="10 11">
    <name type="scientific">Kribbella albertanoniae</name>
    <dbReference type="NCBI Taxonomy" id="1266829"/>
    <lineage>
        <taxon>Bacteria</taxon>
        <taxon>Bacillati</taxon>
        <taxon>Actinomycetota</taxon>
        <taxon>Actinomycetes</taxon>
        <taxon>Propionibacteriales</taxon>
        <taxon>Kribbellaceae</taxon>
        <taxon>Kribbella</taxon>
    </lineage>
</organism>
<dbReference type="EMBL" id="SMKA01000085">
    <property type="protein sequence ID" value="TDC28068.1"/>
    <property type="molecule type" value="Genomic_DNA"/>
</dbReference>
<evidence type="ECO:0000256" key="1">
    <source>
        <dbReference type="ARBA" id="ARBA00011073"/>
    </source>
</evidence>
<dbReference type="AlphaFoldDB" id="A0A4R4PZM3"/>
<comment type="similarity">
    <text evidence="1 6 7">Belongs to the peptidase S8 family.</text>
</comment>
<evidence type="ECO:0000313" key="10">
    <source>
        <dbReference type="EMBL" id="TDC28068.1"/>
    </source>
</evidence>
<dbReference type="PROSITE" id="PS51892">
    <property type="entry name" value="SUBTILASE"/>
    <property type="match status" value="1"/>
</dbReference>
<keyword evidence="8" id="KW-0732">Signal</keyword>
<dbReference type="PROSITE" id="PS00138">
    <property type="entry name" value="SUBTILASE_SER"/>
    <property type="match status" value="1"/>
</dbReference>
<dbReference type="PROSITE" id="PS00137">
    <property type="entry name" value="SUBTILASE_HIS"/>
    <property type="match status" value="1"/>
</dbReference>
<keyword evidence="3 6" id="KW-0378">Hydrolase</keyword>
<name>A0A4R4PZM3_9ACTN</name>
<evidence type="ECO:0000256" key="4">
    <source>
        <dbReference type="ARBA" id="ARBA00022825"/>
    </source>
</evidence>
<feature type="domain" description="Peptidase S8/S53" evidence="9">
    <location>
        <begin position="212"/>
        <end position="476"/>
    </location>
</feature>
<dbReference type="InterPro" id="IPR050131">
    <property type="entry name" value="Peptidase_S8_subtilisin-like"/>
</dbReference>
<evidence type="ECO:0000313" key="11">
    <source>
        <dbReference type="Proteomes" id="UP000295075"/>
    </source>
</evidence>
<dbReference type="InterPro" id="IPR036852">
    <property type="entry name" value="Peptidase_S8/S53_dom_sf"/>
</dbReference>
<dbReference type="InterPro" id="IPR023827">
    <property type="entry name" value="Peptidase_S8_Asp-AS"/>
</dbReference>
<evidence type="ECO:0000259" key="9">
    <source>
        <dbReference type="Pfam" id="PF00082"/>
    </source>
</evidence>
<dbReference type="PRINTS" id="PR00723">
    <property type="entry name" value="SUBTILISIN"/>
</dbReference>
<dbReference type="GO" id="GO:0004252">
    <property type="term" value="F:serine-type endopeptidase activity"/>
    <property type="evidence" value="ECO:0007669"/>
    <property type="project" value="UniProtKB-UniRule"/>
</dbReference>
<evidence type="ECO:0000256" key="8">
    <source>
        <dbReference type="SAM" id="SignalP"/>
    </source>
</evidence>
<dbReference type="PANTHER" id="PTHR43806:SF11">
    <property type="entry name" value="CEREVISIN-RELATED"/>
    <property type="match status" value="1"/>
</dbReference>
<sequence>MTRSSRTRPAIAVLAVAGLVLTGLSAQAVAAPRPAAPTAFGGKDVQVTLITGDRVVLHGGDPAKQTITAGPGREGIPFQTQRTKDHSYVIPADAIKAVGEGRLDRRLFDVTGLIKAGYDDASSKVIPVLATYDGKAKRSTPVGAKVTRQLPSIKGAALDVDKSKAATFLGKPAARSAGGFAKLWLDGKRKVVLDQSVPQIGGPAAWAAGYTGKGVTVAVLDTGVDATHPDLATQVAGAKNFTTESAEDVIGHGTHVASTIAGTGAASGGKYKGVAPDAKIYDGKICIEDGCYESDMLAGMEWAAKEVKAKVVNFSIGGTDTPEIDPIEEAVNRLTAETGTLFVVAAGNSGLNGPGSVASPGSAEAALTVGAVDKQDGLAYFSSVGPRVGDSAVKPDVTAPGVDIVAAKAKNSSIGEPVGDQYLNLNGTSMATPHTAGAAALLAQEHPSWKAGELKSTLMGSAKAAADQTAFQQGAGRIDVAAAIKQSVVASEGSVSFGLATFPHTDDEPVVKTLTYRNLGDQAITLNLATTYKDGTGADAPADALVLSANTVTVPAGGTAAVQATSKTNHSGPDGLYSGRITATGGGQTVVVPVGVDKEIQSHTLTVQTLARDGKPSDYPVSVYDVNKGDLLSYDPDANGLVKAKLPPGEYLVGQFQEFERGEEDWIFFQLVAPQVQVDADRTVVLDARLAKPVETTVPTAGAEQATSAIGYDRTKPGSNAEYGLEMSGFGNGEMFTHSAGPRLSEAEMVGHVSSQWGVRGPEGFFFNTPYLYALATRQPGEFVTGFNRTVQLKDLAVVDTQVNATTDRRAIAFSFPTLEGVSWSGARAVYLDTPRPIRYYLDAKAEWRTSVEEAASESDPFAQPRWELNSQLKSYQAGRTYREQLNAAAFGPKGGVSRYQNNLSVGIGNYGDSSGATGFIETDSASSTLTLNGEQIGTSNRFGYAAAEGVPAAKSTYKFVTTGTQSVSGFATRVDLTATFTSATTTEWGSLPIATARFQPKVDGHNVTPRTKVTRLPVFVDGTTQVKSLKVEVSGDAGTTWVAARVVRSGKGFTAVFPTPAGAGISLRATVVDRAGNSTTQTVIDAYRIA</sequence>
<feature type="active site" description="Charge relay system" evidence="5 6">
    <location>
        <position position="221"/>
    </location>
</feature>
<dbReference type="InterPro" id="IPR015500">
    <property type="entry name" value="Peptidase_S8_subtilisin-rel"/>
</dbReference>
<dbReference type="OrthoDB" id="614750at2"/>
<comment type="caution">
    <text evidence="10">The sequence shown here is derived from an EMBL/GenBank/DDBJ whole genome shotgun (WGS) entry which is preliminary data.</text>
</comment>
<dbReference type="InterPro" id="IPR000209">
    <property type="entry name" value="Peptidase_S8/S53_dom"/>
</dbReference>
<dbReference type="PROSITE" id="PS00136">
    <property type="entry name" value="SUBTILASE_ASP"/>
    <property type="match status" value="1"/>
</dbReference>
<proteinExistence type="inferred from homology"/>
<feature type="active site" description="Charge relay system" evidence="5 6">
    <location>
        <position position="429"/>
    </location>
</feature>
<feature type="active site" description="Charge relay system" evidence="5 6">
    <location>
        <position position="252"/>
    </location>
</feature>
<dbReference type="PANTHER" id="PTHR43806">
    <property type="entry name" value="PEPTIDASE S8"/>
    <property type="match status" value="1"/>
</dbReference>
<keyword evidence="4 6" id="KW-0720">Serine protease</keyword>
<dbReference type="GO" id="GO:0006508">
    <property type="term" value="P:proteolysis"/>
    <property type="evidence" value="ECO:0007669"/>
    <property type="project" value="UniProtKB-KW"/>
</dbReference>
<feature type="chain" id="PRO_5039411048" description="Peptidase S8/S53 domain-containing protein" evidence="8">
    <location>
        <begin position="31"/>
        <end position="1091"/>
    </location>
</feature>
<reference evidence="10 11" key="1">
    <citation type="submission" date="2019-03" db="EMBL/GenBank/DDBJ databases">
        <title>Draft genome sequences of novel Actinobacteria.</title>
        <authorList>
            <person name="Sahin N."/>
            <person name="Ay H."/>
            <person name="Saygin H."/>
        </authorList>
    </citation>
    <scope>NUCLEOTIDE SEQUENCE [LARGE SCALE GENOMIC DNA]</scope>
    <source>
        <strain evidence="10 11">JCM 30547</strain>
    </source>
</reference>
<evidence type="ECO:0000256" key="6">
    <source>
        <dbReference type="PROSITE-ProRule" id="PRU01240"/>
    </source>
</evidence>
<dbReference type="RefSeq" id="WP_132408407.1">
    <property type="nucleotide sequence ID" value="NZ_SMKA01000085.1"/>
</dbReference>
<dbReference type="Pfam" id="PF00082">
    <property type="entry name" value="Peptidase_S8"/>
    <property type="match status" value="1"/>
</dbReference>
<accession>A0A4R4PZM3</accession>